<evidence type="ECO:0000313" key="4">
    <source>
        <dbReference type="EMBL" id="MCX8526289.1"/>
    </source>
</evidence>
<evidence type="ECO:0000259" key="3">
    <source>
        <dbReference type="Pfam" id="PF18962"/>
    </source>
</evidence>
<comment type="caution">
    <text evidence="4">The sequence shown here is derived from an EMBL/GenBank/DDBJ whole genome shotgun (WGS) entry which is preliminary data.</text>
</comment>
<dbReference type="NCBIfam" id="TIGR04183">
    <property type="entry name" value="Por_Secre_tail"/>
    <property type="match status" value="1"/>
</dbReference>
<dbReference type="Pfam" id="PF18962">
    <property type="entry name" value="Por_Secre_tail"/>
    <property type="match status" value="1"/>
</dbReference>
<evidence type="ECO:0000313" key="5">
    <source>
        <dbReference type="Proteomes" id="UP001073122"/>
    </source>
</evidence>
<keyword evidence="5" id="KW-1185">Reference proteome</keyword>
<gene>
    <name evidence="4" type="ORF">OF897_20435</name>
</gene>
<dbReference type="InterPro" id="IPR026444">
    <property type="entry name" value="Secre_tail"/>
</dbReference>
<name>A0ABT3XXA8_9FLAO</name>
<protein>
    <submittedName>
        <fullName evidence="4">T9SS type A sorting domain-containing protein</fullName>
    </submittedName>
</protein>
<keyword evidence="1 2" id="KW-0732">Signal</keyword>
<reference evidence="4" key="1">
    <citation type="submission" date="2022-10" db="EMBL/GenBank/DDBJ databases">
        <title>Chryseobacterium sp. nov., a novel bacterial species.</title>
        <authorList>
            <person name="Cao Y."/>
        </authorList>
    </citation>
    <scope>NUCLEOTIDE SEQUENCE</scope>
    <source>
        <strain evidence="4">CCTCC AB2015118</strain>
    </source>
</reference>
<proteinExistence type="predicted"/>
<organism evidence="4 5">
    <name type="scientific">Chryseobacterium formosus</name>
    <dbReference type="NCBI Taxonomy" id="1537363"/>
    <lineage>
        <taxon>Bacteria</taxon>
        <taxon>Pseudomonadati</taxon>
        <taxon>Bacteroidota</taxon>
        <taxon>Flavobacteriia</taxon>
        <taxon>Flavobacteriales</taxon>
        <taxon>Weeksellaceae</taxon>
        <taxon>Chryseobacterium group</taxon>
        <taxon>Chryseobacterium</taxon>
    </lineage>
</organism>
<dbReference type="Proteomes" id="UP001073122">
    <property type="component" value="Unassembled WGS sequence"/>
</dbReference>
<dbReference type="EMBL" id="JAOVZW010000031">
    <property type="protein sequence ID" value="MCX8526289.1"/>
    <property type="molecule type" value="Genomic_DNA"/>
</dbReference>
<dbReference type="RefSeq" id="WP_267267520.1">
    <property type="nucleotide sequence ID" value="NZ_JAOVZW010000031.1"/>
</dbReference>
<feature type="domain" description="Secretion system C-terminal sorting" evidence="3">
    <location>
        <begin position="260"/>
        <end position="328"/>
    </location>
</feature>
<feature type="signal peptide" evidence="2">
    <location>
        <begin position="1"/>
        <end position="17"/>
    </location>
</feature>
<feature type="chain" id="PRO_5045564334" evidence="2">
    <location>
        <begin position="18"/>
        <end position="330"/>
    </location>
</feature>
<sequence>MKKTLLILISATGIWSAQTITKAFNDPIIGETVNNVNVNGTVNNSATGNNATFTNTSLTAGTATSTVYSAPTASEISTFPGSTIKMTGDGNTALYKQTATKLEITGLVTPDATLNFSANNGTIITYPASFGYNETDQAQGIFTSTTASGLFKGTIVNTADAAGTLLIGNKTYTNVLRIKSVQNFNLYQSTDTFFVFSIGTVTNTSYSYYSGTNKFAILTSTSGNISVPLLSINQSTSGATALNEAFLAVSDLKLKEKLSIYPNPAQDFVQVKGEISSNSKVNIYGLDGKLIKTTDLKSGKVEISELPPSAYFIEVSDSNKSKETAKFIKK</sequence>
<accession>A0ABT3XXA8</accession>
<evidence type="ECO:0000256" key="2">
    <source>
        <dbReference type="SAM" id="SignalP"/>
    </source>
</evidence>
<evidence type="ECO:0000256" key="1">
    <source>
        <dbReference type="ARBA" id="ARBA00022729"/>
    </source>
</evidence>